<dbReference type="InterPro" id="IPR015507">
    <property type="entry name" value="rRNA-MeTfrase_E"/>
</dbReference>
<dbReference type="RefSeq" id="XP_030203451.1">
    <property type="nucleotide sequence ID" value="XM_030347591.1"/>
</dbReference>
<keyword evidence="4" id="KW-0489">Methyltransferase</keyword>
<proteinExistence type="inferred from homology"/>
<dbReference type="Ensembl" id="ENSGMOT00000005525.2">
    <property type="protein sequence ID" value="ENSGMOP00000005363.2"/>
    <property type="gene ID" value="ENSGMOG00000005078.2"/>
</dbReference>
<evidence type="ECO:0000256" key="12">
    <source>
        <dbReference type="ARBA" id="ARBA00076606"/>
    </source>
</evidence>
<dbReference type="PANTHER" id="PTHR10920:SF18">
    <property type="entry name" value="RRNA METHYLTRANSFERASE 2, MITOCHONDRIAL"/>
    <property type="match status" value="1"/>
</dbReference>
<sequence length="242" mass="26959">MQSSSFPKRYLHTTLAFTKKIPHNLKGKTTSDQNWLVRQLNDPYVKASRVHNYRCRSAFKLLEIVDKYRLLKPGDNVIDCGAAPGAWSQIAVQRVNSTGANAELPRGTVIGIDLLNIAPLDGAHFLSSHDITDPFTHARLQDLLPSAKADVILSDMAPNASGCKDMDKEKLITMCLTLIDLSEKILKPGGSLVCKYWDGFLAHTLQNRLSAVFGCVRSLKPKASRKESAEKYFLGQMYKRIK</sequence>
<dbReference type="PIRSF" id="PIRSF005461">
    <property type="entry name" value="23S_rRNA_mtase"/>
    <property type="match status" value="1"/>
</dbReference>
<keyword evidence="5" id="KW-0808">Transferase</keyword>
<dbReference type="SUPFAM" id="SSF53335">
    <property type="entry name" value="S-adenosyl-L-methionine-dependent methyltransferases"/>
    <property type="match status" value="1"/>
</dbReference>
<dbReference type="InterPro" id="IPR050082">
    <property type="entry name" value="RNA_methyltr_RlmE"/>
</dbReference>
<gene>
    <name evidence="17" type="primary">MRM2</name>
    <name evidence="17" type="synonym">mrm2</name>
</gene>
<evidence type="ECO:0000256" key="7">
    <source>
        <dbReference type="ARBA" id="ARBA00022946"/>
    </source>
</evidence>
<dbReference type="InterPro" id="IPR002877">
    <property type="entry name" value="RNA_MeTrfase_FtsJ_dom"/>
</dbReference>
<evidence type="ECO:0000256" key="15">
    <source>
        <dbReference type="PIRSR" id="PIRSR005461-1"/>
    </source>
</evidence>
<evidence type="ECO:0000256" key="4">
    <source>
        <dbReference type="ARBA" id="ARBA00022603"/>
    </source>
</evidence>
<evidence type="ECO:0000256" key="10">
    <source>
        <dbReference type="ARBA" id="ARBA00051808"/>
    </source>
</evidence>
<keyword evidence="18" id="KW-1185">Reference proteome</keyword>
<dbReference type="Proteomes" id="UP000694546">
    <property type="component" value="Chromosome 2"/>
</dbReference>
<evidence type="ECO:0000256" key="13">
    <source>
        <dbReference type="ARBA" id="ARBA00080354"/>
    </source>
</evidence>
<dbReference type="Gene3D" id="3.40.50.150">
    <property type="entry name" value="Vaccinia Virus protein VP39"/>
    <property type="match status" value="1"/>
</dbReference>
<dbReference type="GeneTree" id="ENSGT00730000111241"/>
<dbReference type="InterPro" id="IPR029063">
    <property type="entry name" value="SAM-dependent_MTases_sf"/>
</dbReference>
<dbReference type="Pfam" id="PF01728">
    <property type="entry name" value="FtsJ"/>
    <property type="match status" value="1"/>
</dbReference>
<reference evidence="17" key="1">
    <citation type="submission" date="2025-08" db="UniProtKB">
        <authorList>
            <consortium name="Ensembl"/>
        </authorList>
    </citation>
    <scope>IDENTIFICATION</scope>
</reference>
<dbReference type="OrthoDB" id="20105at2759"/>
<evidence type="ECO:0000313" key="18">
    <source>
        <dbReference type="Proteomes" id="UP000694546"/>
    </source>
</evidence>
<dbReference type="GO" id="GO:0008650">
    <property type="term" value="F:rRNA (uridine-2'-O-)-methyltransferase activity"/>
    <property type="evidence" value="ECO:0007669"/>
    <property type="project" value="TreeGrafter"/>
</dbReference>
<feature type="active site" description="Proton acceptor" evidence="15">
    <location>
        <position position="195"/>
    </location>
</feature>
<dbReference type="KEGG" id="gmh:115535964"/>
<organism evidence="17 18">
    <name type="scientific">Gadus morhua</name>
    <name type="common">Atlantic cod</name>
    <dbReference type="NCBI Taxonomy" id="8049"/>
    <lineage>
        <taxon>Eukaryota</taxon>
        <taxon>Metazoa</taxon>
        <taxon>Chordata</taxon>
        <taxon>Craniata</taxon>
        <taxon>Vertebrata</taxon>
        <taxon>Euteleostomi</taxon>
        <taxon>Actinopterygii</taxon>
        <taxon>Neopterygii</taxon>
        <taxon>Teleostei</taxon>
        <taxon>Neoteleostei</taxon>
        <taxon>Acanthomorphata</taxon>
        <taxon>Zeiogadaria</taxon>
        <taxon>Gadariae</taxon>
        <taxon>Gadiformes</taxon>
        <taxon>Gadoidei</taxon>
        <taxon>Gadidae</taxon>
        <taxon>Gadus</taxon>
    </lineage>
</organism>
<evidence type="ECO:0000256" key="8">
    <source>
        <dbReference type="ARBA" id="ARBA00023128"/>
    </source>
</evidence>
<dbReference type="FunFam" id="3.40.50.150:FF:000129">
    <property type="entry name" value="Mitochondrial rRNA methyltransferase 2"/>
    <property type="match status" value="1"/>
</dbReference>
<dbReference type="GO" id="GO:1902775">
    <property type="term" value="P:mitochondrial large ribosomal subunit assembly"/>
    <property type="evidence" value="ECO:0007669"/>
    <property type="project" value="UniProtKB-ARBA"/>
</dbReference>
<name>A0A8C4Z2B8_GADMO</name>
<keyword evidence="3" id="KW-0698">rRNA processing</keyword>
<dbReference type="AlphaFoldDB" id="A0A8C4Z2B8"/>
<evidence type="ECO:0000256" key="9">
    <source>
        <dbReference type="ARBA" id="ARBA00041184"/>
    </source>
</evidence>
<reference evidence="17" key="2">
    <citation type="submission" date="2025-09" db="UniProtKB">
        <authorList>
            <consortium name="Ensembl"/>
        </authorList>
    </citation>
    <scope>IDENTIFICATION</scope>
</reference>
<dbReference type="CTD" id="29960"/>
<evidence type="ECO:0000256" key="14">
    <source>
        <dbReference type="ARBA" id="ARBA00082868"/>
    </source>
</evidence>
<evidence type="ECO:0000256" key="6">
    <source>
        <dbReference type="ARBA" id="ARBA00022691"/>
    </source>
</evidence>
<dbReference type="HAMAP" id="MF_01547">
    <property type="entry name" value="RNA_methyltr_E"/>
    <property type="match status" value="1"/>
</dbReference>
<comment type="subcellular location">
    <subcellularLocation>
        <location evidence="1">Mitochondrion</location>
    </subcellularLocation>
</comment>
<evidence type="ECO:0000313" key="17">
    <source>
        <dbReference type="Ensembl" id="ENSGMOP00000005363.2"/>
    </source>
</evidence>
<dbReference type="OMA" id="HRQTDHL"/>
<dbReference type="PANTHER" id="PTHR10920">
    <property type="entry name" value="RIBOSOMAL RNA METHYLTRANSFERASE"/>
    <property type="match status" value="1"/>
</dbReference>
<comment type="catalytic activity">
    <reaction evidence="10">
        <text>uridine(1369) in 16S rRNA + S-adenosyl-L-methionine = 2'-O-methyluridine(1369) in 16S rRNA + S-adenosyl-L-homocysteine + H(+)</text>
        <dbReference type="Rhea" id="RHEA:47764"/>
        <dbReference type="Rhea" id="RHEA-COMP:11903"/>
        <dbReference type="Rhea" id="RHEA-COMP:11904"/>
        <dbReference type="ChEBI" id="CHEBI:15378"/>
        <dbReference type="ChEBI" id="CHEBI:57856"/>
        <dbReference type="ChEBI" id="CHEBI:59789"/>
        <dbReference type="ChEBI" id="CHEBI:65315"/>
        <dbReference type="ChEBI" id="CHEBI:74478"/>
    </reaction>
</comment>
<feature type="domain" description="Ribosomal RNA methyltransferase FtsJ" evidence="16">
    <location>
        <begin position="53"/>
        <end position="236"/>
    </location>
</feature>
<comment type="function">
    <text evidence="11">S-adenosyl-L-methionine-dependent 2'-O-ribose methyltransferase that catalyzes the formation of 2'-O-methyluridine at position 1369 (Um1369) in the 16S mitochondrial large subunit ribosomal RNA (mtLSU rRNA), a universally conserved modification in the peptidyl transferase domain of the mtLSU rRNA. This activity may require prior 2'-O-methylguanosine modification at position 1370 (Gm1370) by MRM3. Essential for late-stage assembly of mtLSU required for efficient translation of mitochondrial DNA encoded proteins; methyltransferase activity is not required for this function. Essential for mitochondrial respiratory function.</text>
</comment>
<keyword evidence="6 15" id="KW-0949">S-adenosyl-L-methionine</keyword>
<dbReference type="GeneID" id="115535964"/>
<protein>
    <recommendedName>
        <fullName evidence="9">rRNA methyltransferase 2, mitochondrial</fullName>
    </recommendedName>
    <alternativeName>
        <fullName evidence="14">16S rRNA (uridine(1369)-2'-O)-methyltransferase</fullName>
    </alternativeName>
    <alternativeName>
        <fullName evidence="12">16S rRNA [Um1369] 2'-O-methyltransferase</fullName>
    </alternativeName>
    <alternativeName>
        <fullName evidence="13">Protein ftsJ homolog 2</fullName>
    </alternativeName>
</protein>
<keyword evidence="8" id="KW-0496">Mitochondrion</keyword>
<evidence type="ECO:0000256" key="5">
    <source>
        <dbReference type="ARBA" id="ARBA00022679"/>
    </source>
</evidence>
<dbReference type="GO" id="GO:0005759">
    <property type="term" value="C:mitochondrial matrix"/>
    <property type="evidence" value="ECO:0007669"/>
    <property type="project" value="UniProtKB-ARBA"/>
</dbReference>
<comment type="similarity">
    <text evidence="2">Belongs to the class I-like SAM-binding methyltransferase superfamily. RNA methyltransferase RlmE family.</text>
</comment>
<evidence type="ECO:0000256" key="2">
    <source>
        <dbReference type="ARBA" id="ARBA00009258"/>
    </source>
</evidence>
<evidence type="ECO:0000256" key="3">
    <source>
        <dbReference type="ARBA" id="ARBA00022552"/>
    </source>
</evidence>
<evidence type="ECO:0000256" key="11">
    <source>
        <dbReference type="ARBA" id="ARBA00058412"/>
    </source>
</evidence>
<evidence type="ECO:0000256" key="1">
    <source>
        <dbReference type="ARBA" id="ARBA00004173"/>
    </source>
</evidence>
<keyword evidence="7" id="KW-0809">Transit peptide</keyword>
<accession>A0A8C4Z2B8</accession>
<evidence type="ECO:0000259" key="16">
    <source>
        <dbReference type="Pfam" id="PF01728"/>
    </source>
</evidence>